<accession>E3BH41</accession>
<organism evidence="1 2">
    <name type="scientific">Vibrio caribbeanicus ATCC BAA-2122</name>
    <dbReference type="NCBI Taxonomy" id="796620"/>
    <lineage>
        <taxon>Bacteria</taxon>
        <taxon>Pseudomonadati</taxon>
        <taxon>Pseudomonadota</taxon>
        <taxon>Gammaproteobacteria</taxon>
        <taxon>Vibrionales</taxon>
        <taxon>Vibrionaceae</taxon>
        <taxon>Vibrio</taxon>
    </lineage>
</organism>
<dbReference type="PANTHER" id="PTHR35868:SF4">
    <property type="entry name" value="DUF2804 DOMAIN-CONTAINING PROTEIN"/>
    <property type="match status" value="1"/>
</dbReference>
<dbReference type="RefSeq" id="WP_009600287.1">
    <property type="nucleotide sequence ID" value="NZ_AEIU01000052.1"/>
</dbReference>
<sequence>MDKIRLAPKDLINHQGMPIFGHFDNIPHTISDEKFFYKTCMDKPASRFRKYFDFKQFQFVSIVTKNNIIGLAIADIRYLSSSFIYVYDKESNTLIDIKTLRPLWFDRKTSKSPFSGLTEINKSNLQFHIQDGHWRVKVSHPSIKIDAFLSPIKNSAPLALCTPTGYSGWTYTQKHNTLKIEGQITVADKLVDLNGALASYDFSSGYMRRETNWQWANINSCNDSCTLGLNISSGVNETGTTENTLWVNGHKHAVSPVMFRIKREKPDDAWAISSLQGDINLTFKPHKKRSEKVNLWLLKSNFRQFIGQFDGFIFDQQGQKHCIDGVWGLTEDHYAKW</sequence>
<keyword evidence="2" id="KW-1185">Reference proteome</keyword>
<evidence type="ECO:0000313" key="2">
    <source>
        <dbReference type="Proteomes" id="UP000002943"/>
    </source>
</evidence>
<dbReference type="AlphaFoldDB" id="E3BH41"/>
<protein>
    <recommendedName>
        <fullName evidence="3">DUF2804 domain-containing protein</fullName>
    </recommendedName>
</protein>
<dbReference type="Proteomes" id="UP000002943">
    <property type="component" value="Unassembled WGS sequence"/>
</dbReference>
<gene>
    <name evidence="1" type="ORF">VIBC2010_00435</name>
</gene>
<reference evidence="1 2" key="1">
    <citation type="journal article" date="2012" name="Int. J. Syst. Evol. Microbiol.">
        <title>Vibrio caribbeanicus sp. nov., isolated from the marine sponge Scleritoderma cyanea.</title>
        <authorList>
            <person name="Hoffmann M."/>
            <person name="Monday S.R."/>
            <person name="Allard M.W."/>
            <person name="Strain E.A."/>
            <person name="Whittaker P."/>
            <person name="Naum M."/>
            <person name="McCarthy P.J."/>
            <person name="Lopez J.V."/>
            <person name="Fischer M."/>
            <person name="Brown E.W."/>
        </authorList>
    </citation>
    <scope>NUCLEOTIDE SEQUENCE [LARGE SCALE GENOMIC DNA]</scope>
    <source>
        <strain evidence="1 2">ATCC BAA-2122</strain>
    </source>
</reference>
<dbReference type="Pfam" id="PF10974">
    <property type="entry name" value="DUF2804"/>
    <property type="match status" value="1"/>
</dbReference>
<name>E3BH41_9VIBR</name>
<dbReference type="PANTHER" id="PTHR35868">
    <property type="entry name" value="DUF2804 DOMAIN-CONTAINING PROTEIN-RELATED"/>
    <property type="match status" value="1"/>
</dbReference>
<dbReference type="EMBL" id="AEIU01000052">
    <property type="protein sequence ID" value="EFP97678.1"/>
    <property type="molecule type" value="Genomic_DNA"/>
</dbReference>
<proteinExistence type="predicted"/>
<dbReference type="eggNOG" id="ENOG50325JJ">
    <property type="taxonomic scope" value="Bacteria"/>
</dbReference>
<evidence type="ECO:0000313" key="1">
    <source>
        <dbReference type="EMBL" id="EFP97678.1"/>
    </source>
</evidence>
<evidence type="ECO:0008006" key="3">
    <source>
        <dbReference type="Google" id="ProtNLM"/>
    </source>
</evidence>
<dbReference type="STRING" id="796620.VIBC2010_00435"/>
<dbReference type="OrthoDB" id="9134802at2"/>
<comment type="caution">
    <text evidence="1">The sequence shown here is derived from an EMBL/GenBank/DDBJ whole genome shotgun (WGS) entry which is preliminary data.</text>
</comment>
<dbReference type="InterPro" id="IPR021243">
    <property type="entry name" value="DUF2804"/>
</dbReference>